<dbReference type="Gene3D" id="1.25.40.20">
    <property type="entry name" value="Ankyrin repeat-containing domain"/>
    <property type="match status" value="1"/>
</dbReference>
<keyword evidence="1" id="KW-1133">Transmembrane helix</keyword>
<reference evidence="3 4" key="1">
    <citation type="journal article" date="2015" name="Proc. Natl. Acad. Sci. U.S.A.">
        <title>The resurrection genome of Boea hygrometrica: A blueprint for survival of dehydration.</title>
        <authorList>
            <person name="Xiao L."/>
            <person name="Yang G."/>
            <person name="Zhang L."/>
            <person name="Yang X."/>
            <person name="Zhao S."/>
            <person name="Ji Z."/>
            <person name="Zhou Q."/>
            <person name="Hu M."/>
            <person name="Wang Y."/>
            <person name="Chen M."/>
            <person name="Xu Y."/>
            <person name="Jin H."/>
            <person name="Xiao X."/>
            <person name="Hu G."/>
            <person name="Bao F."/>
            <person name="Hu Y."/>
            <person name="Wan P."/>
            <person name="Li L."/>
            <person name="Deng X."/>
            <person name="Kuang T."/>
            <person name="Xiang C."/>
            <person name="Zhu J.K."/>
            <person name="Oliver M.J."/>
            <person name="He Y."/>
        </authorList>
    </citation>
    <scope>NUCLEOTIDE SEQUENCE [LARGE SCALE GENOMIC DNA]</scope>
    <source>
        <strain evidence="4">cv. XS01</strain>
    </source>
</reference>
<organism evidence="3 4">
    <name type="scientific">Dorcoceras hygrometricum</name>
    <dbReference type="NCBI Taxonomy" id="472368"/>
    <lineage>
        <taxon>Eukaryota</taxon>
        <taxon>Viridiplantae</taxon>
        <taxon>Streptophyta</taxon>
        <taxon>Embryophyta</taxon>
        <taxon>Tracheophyta</taxon>
        <taxon>Spermatophyta</taxon>
        <taxon>Magnoliopsida</taxon>
        <taxon>eudicotyledons</taxon>
        <taxon>Gunneridae</taxon>
        <taxon>Pentapetalae</taxon>
        <taxon>asterids</taxon>
        <taxon>lamiids</taxon>
        <taxon>Lamiales</taxon>
        <taxon>Gesneriaceae</taxon>
        <taxon>Didymocarpoideae</taxon>
        <taxon>Trichosporeae</taxon>
        <taxon>Loxocarpinae</taxon>
        <taxon>Dorcoceras</taxon>
    </lineage>
</organism>
<feature type="domain" description="PGG" evidence="2">
    <location>
        <begin position="385"/>
        <end position="498"/>
    </location>
</feature>
<keyword evidence="1" id="KW-0812">Transmembrane</keyword>
<sequence length="552" mass="62201">MTINIWRLDLLTTHRSTNAFCSMNRIVVHSYLQWKLLFCLKQSAGKDYTKYLPLRRGITRADWPRAQNLMDTDEEAKTAIISEINETALLIAVTIGKKSNDFVTGLLDSMPDDALAIKNTYGTALHREYLPVHIAAIYCQKTMLKYLIDTHERHAAETPPDGQISIYQRHFDRSPFVGQLGASLLLGVIISQYIDVALNLVKNHSNLAKLKNQSGTDALYELARLNTVFESGAKFTWWQRWIYSPLLLAAHNGIIEVVEVIMEMFPTATNIAATKNAGNIFHVAARQRSGKVFNLLHQMKEGKHFFYNSIDSSGNNYMHLCGEQAPAHKLNLVSGAALQMQLEIQWFKEMENFVTPSRRTSLNNDGKTPYMLFTEKHQELKAQGEKWMKDTATSCTIAAALIATVVFAAAFTVPGGVNNDNGIPIFVNNSWFITFAISDSISLFASATSLLMFLSILTSRYAEEDFLYVLPTRLCIGLLTLFTSMIFMMIAFSSAIYITLRHKYTLFLIPMVVLAFFPVASFVFSQFPLLIDAMYSTYGPGIFGRKRARALY</sequence>
<dbReference type="EMBL" id="KV012531">
    <property type="protein sequence ID" value="KZV24712.1"/>
    <property type="molecule type" value="Genomic_DNA"/>
</dbReference>
<dbReference type="SUPFAM" id="SSF48403">
    <property type="entry name" value="Ankyrin repeat"/>
    <property type="match status" value="1"/>
</dbReference>
<feature type="transmembrane region" description="Helical" evidence="1">
    <location>
        <begin position="504"/>
        <end position="524"/>
    </location>
</feature>
<evidence type="ECO:0000256" key="1">
    <source>
        <dbReference type="SAM" id="Phobius"/>
    </source>
</evidence>
<evidence type="ECO:0000259" key="2">
    <source>
        <dbReference type="Pfam" id="PF13962"/>
    </source>
</evidence>
<evidence type="ECO:0000313" key="4">
    <source>
        <dbReference type="Proteomes" id="UP000250235"/>
    </source>
</evidence>
<feature type="transmembrane region" description="Helical" evidence="1">
    <location>
        <begin position="474"/>
        <end position="498"/>
    </location>
</feature>
<name>A0A2Z7AZQ1_9LAMI</name>
<evidence type="ECO:0000313" key="3">
    <source>
        <dbReference type="EMBL" id="KZV24712.1"/>
    </source>
</evidence>
<feature type="transmembrane region" description="Helical" evidence="1">
    <location>
        <begin position="391"/>
        <end position="411"/>
    </location>
</feature>
<dbReference type="Pfam" id="PF13962">
    <property type="entry name" value="PGG"/>
    <property type="match status" value="1"/>
</dbReference>
<dbReference type="GO" id="GO:0016020">
    <property type="term" value="C:membrane"/>
    <property type="evidence" value="ECO:0007669"/>
    <property type="project" value="TreeGrafter"/>
</dbReference>
<dbReference type="PANTHER" id="PTHR24177:SF435">
    <property type="entry name" value="ANKYRIN REPEAT-CONTAINING PROTEIN NPR4-LIKE"/>
    <property type="match status" value="1"/>
</dbReference>
<protein>
    <submittedName>
        <fullName evidence="3">Ankyrin repeat-containing protein-like</fullName>
    </submittedName>
</protein>
<feature type="transmembrane region" description="Helical" evidence="1">
    <location>
        <begin position="176"/>
        <end position="201"/>
    </location>
</feature>
<dbReference type="Proteomes" id="UP000250235">
    <property type="component" value="Unassembled WGS sequence"/>
</dbReference>
<feature type="transmembrane region" description="Helical" evidence="1">
    <location>
        <begin position="431"/>
        <end position="454"/>
    </location>
</feature>
<dbReference type="OrthoDB" id="1868897at2759"/>
<dbReference type="PANTHER" id="PTHR24177">
    <property type="entry name" value="CASKIN"/>
    <property type="match status" value="1"/>
</dbReference>
<dbReference type="InterPro" id="IPR036770">
    <property type="entry name" value="Ankyrin_rpt-contain_sf"/>
</dbReference>
<gene>
    <name evidence="3" type="ORF">F511_35986</name>
</gene>
<accession>A0A2Z7AZQ1</accession>
<dbReference type="AlphaFoldDB" id="A0A2Z7AZQ1"/>
<dbReference type="InterPro" id="IPR026961">
    <property type="entry name" value="PGG_dom"/>
</dbReference>
<keyword evidence="1" id="KW-0472">Membrane</keyword>
<proteinExistence type="predicted"/>
<keyword evidence="4" id="KW-1185">Reference proteome</keyword>